<name>A0A370H7I0_9HYPH</name>
<organism evidence="1 2">
    <name type="scientific">Microvirga subterranea</name>
    <dbReference type="NCBI Taxonomy" id="186651"/>
    <lineage>
        <taxon>Bacteria</taxon>
        <taxon>Pseudomonadati</taxon>
        <taxon>Pseudomonadota</taxon>
        <taxon>Alphaproteobacteria</taxon>
        <taxon>Hyphomicrobiales</taxon>
        <taxon>Methylobacteriaceae</taxon>
        <taxon>Microvirga</taxon>
    </lineage>
</organism>
<sequence>MTPPELAKWMPQDQKEEVPLRLLNIKNQSDCFLDEFSVND</sequence>
<reference evidence="1 2" key="1">
    <citation type="submission" date="2018-07" db="EMBL/GenBank/DDBJ databases">
        <title>Genomic Encyclopedia of Type Strains, Phase IV (KMG-IV): sequencing the most valuable type-strain genomes for metagenomic binning, comparative biology and taxonomic classification.</title>
        <authorList>
            <person name="Goeker M."/>
        </authorList>
    </citation>
    <scope>NUCLEOTIDE SEQUENCE [LARGE SCALE GENOMIC DNA]</scope>
    <source>
        <strain evidence="1 2">DSM 14364</strain>
    </source>
</reference>
<proteinExistence type="predicted"/>
<evidence type="ECO:0000313" key="1">
    <source>
        <dbReference type="EMBL" id="RDI52608.1"/>
    </source>
</evidence>
<keyword evidence="2" id="KW-1185">Reference proteome</keyword>
<evidence type="ECO:0000313" key="2">
    <source>
        <dbReference type="Proteomes" id="UP000254925"/>
    </source>
</evidence>
<accession>A0A370H7I0</accession>
<dbReference type="EMBL" id="QQBB01000014">
    <property type="protein sequence ID" value="RDI52608.1"/>
    <property type="molecule type" value="Genomic_DNA"/>
</dbReference>
<dbReference type="AlphaFoldDB" id="A0A370H7I0"/>
<protein>
    <submittedName>
        <fullName evidence="1">Uncharacterized protein</fullName>
    </submittedName>
</protein>
<comment type="caution">
    <text evidence="1">The sequence shown here is derived from an EMBL/GenBank/DDBJ whole genome shotgun (WGS) entry which is preliminary data.</text>
</comment>
<dbReference type="Proteomes" id="UP000254925">
    <property type="component" value="Unassembled WGS sequence"/>
</dbReference>
<gene>
    <name evidence="1" type="ORF">DES45_11469</name>
</gene>